<dbReference type="Pfam" id="PF03413">
    <property type="entry name" value="PepSY"/>
    <property type="match status" value="2"/>
</dbReference>
<feature type="chain" id="PRO_5039468053" evidence="1">
    <location>
        <begin position="24"/>
        <end position="184"/>
    </location>
</feature>
<evidence type="ECO:0000256" key="1">
    <source>
        <dbReference type="SAM" id="SignalP"/>
    </source>
</evidence>
<evidence type="ECO:0000313" key="3">
    <source>
        <dbReference type="EMBL" id="MBN8252719.1"/>
    </source>
</evidence>
<evidence type="ECO:0000259" key="2">
    <source>
        <dbReference type="Pfam" id="PF03413"/>
    </source>
</evidence>
<proteinExistence type="predicted"/>
<comment type="caution">
    <text evidence="3">The sequence shown here is derived from an EMBL/GenBank/DDBJ whole genome shotgun (WGS) entry which is preliminary data.</text>
</comment>
<gene>
    <name evidence="3" type="ORF">JF537_14155</name>
</gene>
<accession>A0A8I1MIG6</accession>
<evidence type="ECO:0000313" key="4">
    <source>
        <dbReference type="Proteomes" id="UP000664578"/>
    </source>
</evidence>
<feature type="domain" description="PepSY" evidence="2">
    <location>
        <begin position="122"/>
        <end position="181"/>
    </location>
</feature>
<protein>
    <submittedName>
        <fullName evidence="3">PepSY domain-containing protein</fullName>
    </submittedName>
</protein>
<feature type="signal peptide" evidence="1">
    <location>
        <begin position="1"/>
        <end position="23"/>
    </location>
</feature>
<dbReference type="Gene3D" id="3.10.450.40">
    <property type="match status" value="2"/>
</dbReference>
<name>A0A8I1MIG6_9BACI</name>
<organism evidence="3 4">
    <name type="scientific">Priestia flexa</name>
    <dbReference type="NCBI Taxonomy" id="86664"/>
    <lineage>
        <taxon>Bacteria</taxon>
        <taxon>Bacillati</taxon>
        <taxon>Bacillota</taxon>
        <taxon>Bacilli</taxon>
        <taxon>Bacillales</taxon>
        <taxon>Bacillaceae</taxon>
        <taxon>Priestia</taxon>
    </lineage>
</organism>
<dbReference type="Proteomes" id="UP000664578">
    <property type="component" value="Unassembled WGS sequence"/>
</dbReference>
<dbReference type="GeneID" id="93680722"/>
<dbReference type="AlphaFoldDB" id="A0A8I1MIG6"/>
<feature type="domain" description="PepSY" evidence="2">
    <location>
        <begin position="40"/>
        <end position="96"/>
    </location>
</feature>
<keyword evidence="1" id="KW-0732">Signal</keyword>
<dbReference type="EMBL" id="JAEMWV010000007">
    <property type="protein sequence ID" value="MBN8252719.1"/>
    <property type="molecule type" value="Genomic_DNA"/>
</dbReference>
<reference evidence="3" key="1">
    <citation type="submission" date="2020-12" db="EMBL/GenBank/DDBJ databases">
        <title>PHA producing bacteria isolated from mangrove.</title>
        <authorList>
            <person name="Zheng W."/>
            <person name="Yu S."/>
            <person name="Huang Y."/>
        </authorList>
    </citation>
    <scope>NUCLEOTIDE SEQUENCE</scope>
    <source>
        <strain evidence="3">GN22-4</strain>
    </source>
</reference>
<dbReference type="RefSeq" id="WP_206782815.1">
    <property type="nucleotide sequence ID" value="NZ_CM125968.1"/>
</dbReference>
<dbReference type="InterPro" id="IPR025711">
    <property type="entry name" value="PepSY"/>
</dbReference>
<sequence length="184" mass="20485">MKLATTLLTGTLILGGLGAGAYAMTDKQPLQSVSANSTTISEEQAKEIALEQTNGGNITKMSVDTDDRTKKYEFDIVNGEFEYDVDIDFNSGKVVEFDQERLDSDDDDDDDRDDGISIEEAKLSLEEAKKLALKEQAGTIVETELDRDDNQLRYEIEIHTDDNHEVNVDIDAMNGNVLNVEWDD</sequence>